<evidence type="ECO:0000313" key="11">
    <source>
        <dbReference type="Proteomes" id="UP000037146"/>
    </source>
</evidence>
<proteinExistence type="inferred from homology"/>
<evidence type="ECO:0000256" key="1">
    <source>
        <dbReference type="ARBA" id="ARBA00003200"/>
    </source>
</evidence>
<dbReference type="Gene3D" id="3.40.50.720">
    <property type="entry name" value="NAD(P)-binding Rossmann-like Domain"/>
    <property type="match status" value="1"/>
</dbReference>
<dbReference type="EMBL" id="LFZW01000001">
    <property type="protein sequence ID" value="KMY48358.1"/>
    <property type="molecule type" value="Genomic_DNA"/>
</dbReference>
<feature type="binding site" evidence="8">
    <location>
        <position position="35"/>
    </location>
    <ligand>
        <name>NAD(+)</name>
        <dbReference type="ChEBI" id="CHEBI:57540"/>
    </ligand>
</feature>
<dbReference type="Proteomes" id="UP000037146">
    <property type="component" value="Unassembled WGS sequence"/>
</dbReference>
<feature type="binding site" evidence="8">
    <location>
        <position position="88"/>
    </location>
    <ligand>
        <name>NAD(+)</name>
        <dbReference type="ChEBI" id="CHEBI:57540"/>
    </ligand>
</feature>
<dbReference type="AlphaFoldDB" id="A0A0K9GNY0"/>
<dbReference type="PANTHER" id="PTHR43943:SF2">
    <property type="entry name" value="DEHYDROGENASE_REDUCTASE 4"/>
    <property type="match status" value="1"/>
</dbReference>
<organism evidence="10 11">
    <name type="scientific">Peribacillus loiseleuriae</name>
    <dbReference type="NCBI Taxonomy" id="1679170"/>
    <lineage>
        <taxon>Bacteria</taxon>
        <taxon>Bacillati</taxon>
        <taxon>Bacillota</taxon>
        <taxon>Bacilli</taxon>
        <taxon>Bacillales</taxon>
        <taxon>Bacillaceae</taxon>
        <taxon>Peribacillus</taxon>
    </lineage>
</organism>
<evidence type="ECO:0000256" key="7">
    <source>
        <dbReference type="PIRSR" id="PIRSR614007-1"/>
    </source>
</evidence>
<comment type="similarity">
    <text evidence="2 9">Belongs to the short-chain dehydrogenases/reductases (SDR) family.</text>
</comment>
<dbReference type="PRINTS" id="PR00081">
    <property type="entry name" value="GDHRDH"/>
</dbReference>
<feature type="binding site" evidence="8">
    <location>
        <begin position="14"/>
        <end position="16"/>
    </location>
    <ligand>
        <name>NAD(+)</name>
        <dbReference type="ChEBI" id="CHEBI:57540"/>
    </ligand>
</feature>
<dbReference type="OrthoDB" id="9803333at2"/>
<dbReference type="PROSITE" id="PS00061">
    <property type="entry name" value="ADH_SHORT"/>
    <property type="match status" value="1"/>
</dbReference>
<dbReference type="STRING" id="1679170.AC625_01515"/>
<gene>
    <name evidence="10" type="ORF">AC625_01515</name>
</gene>
<comment type="caution">
    <text evidence="10">The sequence shown here is derived from an EMBL/GenBank/DDBJ whole genome shotgun (WGS) entry which is preliminary data.</text>
</comment>
<dbReference type="PANTHER" id="PTHR43943">
    <property type="entry name" value="DEHYDROGENASE/REDUCTASE (SDR FAMILY) MEMBER 4"/>
    <property type="match status" value="1"/>
</dbReference>
<name>A0A0K9GNY0_9BACI</name>
<evidence type="ECO:0000256" key="9">
    <source>
        <dbReference type="RuleBase" id="RU000363"/>
    </source>
</evidence>
<keyword evidence="4" id="KW-0560">Oxidoreductase</keyword>
<dbReference type="InterPro" id="IPR002347">
    <property type="entry name" value="SDR_fam"/>
</dbReference>
<dbReference type="GO" id="GO:0052588">
    <property type="term" value="F:diacetyl reductase ((S)-acetoin forming) (NAD+) activity"/>
    <property type="evidence" value="ECO:0007669"/>
    <property type="project" value="UniProtKB-EC"/>
</dbReference>
<feature type="binding site" evidence="8">
    <location>
        <begin position="185"/>
        <end position="190"/>
    </location>
    <ligand>
        <name>NAD(+)</name>
        <dbReference type="ChEBI" id="CHEBI:57540"/>
    </ligand>
</feature>
<dbReference type="Pfam" id="PF00106">
    <property type="entry name" value="adh_short"/>
    <property type="match status" value="1"/>
</dbReference>
<dbReference type="SUPFAM" id="SSF51735">
    <property type="entry name" value="NAD(P)-binding Rossmann-fold domains"/>
    <property type="match status" value="1"/>
</dbReference>
<evidence type="ECO:0000256" key="6">
    <source>
        <dbReference type="ARBA" id="ARBA00047315"/>
    </source>
</evidence>
<reference evidence="11" key="1">
    <citation type="submission" date="2015-07" db="EMBL/GenBank/DDBJ databases">
        <title>Genome sequencing project for genomic taxonomy and phylogenomics of Bacillus-like bacteria.</title>
        <authorList>
            <person name="Liu B."/>
            <person name="Wang J."/>
            <person name="Zhu Y."/>
            <person name="Liu G."/>
            <person name="Chen Q."/>
            <person name="Chen Z."/>
            <person name="Lan J."/>
            <person name="Che J."/>
            <person name="Ge C."/>
            <person name="Shi H."/>
            <person name="Pan Z."/>
            <person name="Liu X."/>
        </authorList>
    </citation>
    <scope>NUCLEOTIDE SEQUENCE [LARGE SCALE GENOMIC DNA]</scope>
    <source>
        <strain evidence="11">FJAT-27997</strain>
    </source>
</reference>
<evidence type="ECO:0000256" key="4">
    <source>
        <dbReference type="ARBA" id="ARBA00023002"/>
    </source>
</evidence>
<dbReference type="GO" id="GO:0008206">
    <property type="term" value="P:bile acid metabolic process"/>
    <property type="evidence" value="ECO:0007669"/>
    <property type="project" value="UniProtKB-ARBA"/>
</dbReference>
<dbReference type="GO" id="GO:0045150">
    <property type="term" value="P:acetoin catabolic process"/>
    <property type="evidence" value="ECO:0007669"/>
    <property type="project" value="InterPro"/>
</dbReference>
<keyword evidence="5 8" id="KW-0520">NAD</keyword>
<evidence type="ECO:0000256" key="8">
    <source>
        <dbReference type="PIRSR" id="PIRSR614007-2"/>
    </source>
</evidence>
<dbReference type="PRINTS" id="PR00080">
    <property type="entry name" value="SDRFAMILY"/>
</dbReference>
<evidence type="ECO:0000256" key="2">
    <source>
        <dbReference type="ARBA" id="ARBA00006484"/>
    </source>
</evidence>
<dbReference type="InterPro" id="IPR036291">
    <property type="entry name" value="NAD(P)-bd_dom_sf"/>
</dbReference>
<comment type="function">
    <text evidence="1">Catalyzes the irreversible reduction of 2,3-butanediol to (S)-acetoin in the presence of NADH.</text>
</comment>
<evidence type="ECO:0000256" key="5">
    <source>
        <dbReference type="ARBA" id="ARBA00023027"/>
    </source>
</evidence>
<feature type="binding site" evidence="8">
    <location>
        <position position="155"/>
    </location>
    <ligand>
        <name>NAD(+)</name>
        <dbReference type="ChEBI" id="CHEBI:57540"/>
    </ligand>
</feature>
<dbReference type="PATRIC" id="fig|1679170.3.peg.282"/>
<feature type="active site" description="Proton acceptor" evidence="7">
    <location>
        <position position="155"/>
    </location>
</feature>
<sequence>MGIQKVAVITGSAQGIGRGIAERLAKDGFSIVLSDLNEEVLKETEKEFKNKGVNVTSFVGNVTKPEDQEGLVKHAVDTFGNVDVFINNAGVEGQVAPLTAVDPKAVDFTLDVNIKGVIYGIKAAANQMKKQGTGGKIINACSIAGQEGFEMLGVYSATKFAVKGLTHVAAKELAPFKITVNSYCPGIVGTGMWERLDEKMMEHMGTKKGEAFAKFTQGIALGRPQTPEDAANLVSFLASSDSDYITGQNILTDGGMVFN</sequence>
<comment type="catalytic activity">
    <reaction evidence="6">
        <text>(S)-acetoin + NAD(+) = diacetyl + NADH + H(+)</text>
        <dbReference type="Rhea" id="RHEA:27286"/>
        <dbReference type="ChEBI" id="CHEBI:15378"/>
        <dbReference type="ChEBI" id="CHEBI:15687"/>
        <dbReference type="ChEBI" id="CHEBI:16583"/>
        <dbReference type="ChEBI" id="CHEBI:57540"/>
        <dbReference type="ChEBI" id="CHEBI:57945"/>
        <dbReference type="EC" id="1.1.1.304"/>
    </reaction>
</comment>
<protein>
    <recommendedName>
        <fullName evidence="3">diacetyl reductase [(S)-acetoin forming]</fullName>
        <ecNumber evidence="3">1.1.1.304</ecNumber>
    </recommendedName>
</protein>
<dbReference type="NCBIfam" id="NF005559">
    <property type="entry name" value="PRK07231.1"/>
    <property type="match status" value="1"/>
</dbReference>
<dbReference type="FunFam" id="3.40.50.720:FF:000084">
    <property type="entry name" value="Short-chain dehydrogenase reductase"/>
    <property type="match status" value="1"/>
</dbReference>
<dbReference type="InterPro" id="IPR020904">
    <property type="entry name" value="Sc_DH/Rdtase_CS"/>
</dbReference>
<accession>A0A0K9GNY0</accession>
<evidence type="ECO:0000313" key="10">
    <source>
        <dbReference type="EMBL" id="KMY48358.1"/>
    </source>
</evidence>
<dbReference type="NCBIfam" id="TIGR02415">
    <property type="entry name" value="23BDH"/>
    <property type="match status" value="1"/>
</dbReference>
<keyword evidence="11" id="KW-1185">Reference proteome</keyword>
<dbReference type="EC" id="1.1.1.304" evidence="3"/>
<feature type="binding site" evidence="8">
    <location>
        <position position="159"/>
    </location>
    <ligand>
        <name>NAD(+)</name>
        <dbReference type="ChEBI" id="CHEBI:57540"/>
    </ligand>
</feature>
<evidence type="ECO:0000256" key="3">
    <source>
        <dbReference type="ARBA" id="ARBA00012848"/>
    </source>
</evidence>
<dbReference type="InterPro" id="IPR014007">
    <property type="entry name" value="23BDH"/>
</dbReference>